<accession>A0ABN2U378</accession>
<dbReference type="Proteomes" id="UP001501196">
    <property type="component" value="Unassembled WGS sequence"/>
</dbReference>
<dbReference type="SUPFAM" id="SSF46785">
    <property type="entry name" value="Winged helix' DNA-binding domain"/>
    <property type="match status" value="1"/>
</dbReference>
<evidence type="ECO:0000313" key="6">
    <source>
        <dbReference type="EMBL" id="GAA2026959.1"/>
    </source>
</evidence>
<evidence type="ECO:0000313" key="7">
    <source>
        <dbReference type="Proteomes" id="UP001501196"/>
    </source>
</evidence>
<keyword evidence="7" id="KW-1185">Reference proteome</keyword>
<dbReference type="CDD" id="cd07377">
    <property type="entry name" value="WHTH_GntR"/>
    <property type="match status" value="1"/>
</dbReference>
<proteinExistence type="predicted"/>
<keyword evidence="1" id="KW-0805">Transcription regulation</keyword>
<protein>
    <submittedName>
        <fullName evidence="6">GntR family transcriptional regulator</fullName>
    </submittedName>
</protein>
<dbReference type="EMBL" id="BAAAPW010000001">
    <property type="protein sequence ID" value="GAA2026959.1"/>
    <property type="molecule type" value="Genomic_DNA"/>
</dbReference>
<dbReference type="PANTHER" id="PTHR43537:SF24">
    <property type="entry name" value="GLUCONATE OPERON TRANSCRIPTIONAL REPRESSOR"/>
    <property type="match status" value="1"/>
</dbReference>
<feature type="domain" description="HTH gntR-type" evidence="5">
    <location>
        <begin position="7"/>
        <end position="74"/>
    </location>
</feature>
<dbReference type="InterPro" id="IPR036388">
    <property type="entry name" value="WH-like_DNA-bd_sf"/>
</dbReference>
<reference evidence="6 7" key="1">
    <citation type="journal article" date="2019" name="Int. J. Syst. Evol. Microbiol.">
        <title>The Global Catalogue of Microorganisms (GCM) 10K type strain sequencing project: providing services to taxonomists for standard genome sequencing and annotation.</title>
        <authorList>
            <consortium name="The Broad Institute Genomics Platform"/>
            <consortium name="The Broad Institute Genome Sequencing Center for Infectious Disease"/>
            <person name="Wu L."/>
            <person name="Ma J."/>
        </authorList>
    </citation>
    <scope>NUCLEOTIDE SEQUENCE [LARGE SCALE GENOMIC DNA]</scope>
    <source>
        <strain evidence="6 7">JCM 15672</strain>
    </source>
</reference>
<keyword evidence="3" id="KW-0804">Transcription</keyword>
<dbReference type="PRINTS" id="PR00035">
    <property type="entry name" value="HTHGNTR"/>
</dbReference>
<dbReference type="InterPro" id="IPR000524">
    <property type="entry name" value="Tscrpt_reg_HTH_GntR"/>
</dbReference>
<evidence type="ECO:0000256" key="3">
    <source>
        <dbReference type="ARBA" id="ARBA00023163"/>
    </source>
</evidence>
<sequence>MQEVAYRSIPELVYEEIRQQIVSGELQPGTRLKEREISASLNVSRVPVREAFPLLEADGFIRIIPRRGAIVKELAVRDVEELFDVRESLEVLAARLAAQRSGSASFDSMEQVLASARDAIASGDERALVQANVAFHEAMAELSGNALLIGVVRSILGRMEWLFRFTVDRDMRTQCEEHEDLFRAVKAGHAELAGSLAFAHVASGRLPTLEKIRLADGSSAASEATGKDVDSTRSGASA</sequence>
<dbReference type="SMART" id="SM00345">
    <property type="entry name" value="HTH_GNTR"/>
    <property type="match status" value="1"/>
</dbReference>
<gene>
    <name evidence="6" type="ORF">GCM10009819_07780</name>
</gene>
<dbReference type="Pfam" id="PF07729">
    <property type="entry name" value="FCD"/>
    <property type="match status" value="1"/>
</dbReference>
<dbReference type="RefSeq" id="WP_344369596.1">
    <property type="nucleotide sequence ID" value="NZ_BAAAPW010000001.1"/>
</dbReference>
<evidence type="ECO:0000256" key="1">
    <source>
        <dbReference type="ARBA" id="ARBA00023015"/>
    </source>
</evidence>
<keyword evidence="2" id="KW-0238">DNA-binding</keyword>
<dbReference type="SUPFAM" id="SSF48008">
    <property type="entry name" value="GntR ligand-binding domain-like"/>
    <property type="match status" value="1"/>
</dbReference>
<feature type="region of interest" description="Disordered" evidence="4">
    <location>
        <begin position="217"/>
        <end position="238"/>
    </location>
</feature>
<evidence type="ECO:0000259" key="5">
    <source>
        <dbReference type="PROSITE" id="PS50949"/>
    </source>
</evidence>
<dbReference type="InterPro" id="IPR011711">
    <property type="entry name" value="GntR_C"/>
</dbReference>
<dbReference type="PROSITE" id="PS50949">
    <property type="entry name" value="HTH_GNTR"/>
    <property type="match status" value="1"/>
</dbReference>
<organism evidence="6 7">
    <name type="scientific">Agromyces tropicus</name>
    <dbReference type="NCBI Taxonomy" id="555371"/>
    <lineage>
        <taxon>Bacteria</taxon>
        <taxon>Bacillati</taxon>
        <taxon>Actinomycetota</taxon>
        <taxon>Actinomycetes</taxon>
        <taxon>Micrococcales</taxon>
        <taxon>Microbacteriaceae</taxon>
        <taxon>Agromyces</taxon>
    </lineage>
</organism>
<dbReference type="InterPro" id="IPR008920">
    <property type="entry name" value="TF_FadR/GntR_C"/>
</dbReference>
<dbReference type="InterPro" id="IPR036390">
    <property type="entry name" value="WH_DNA-bd_sf"/>
</dbReference>
<dbReference type="PANTHER" id="PTHR43537">
    <property type="entry name" value="TRANSCRIPTIONAL REGULATOR, GNTR FAMILY"/>
    <property type="match status" value="1"/>
</dbReference>
<evidence type="ECO:0000256" key="4">
    <source>
        <dbReference type="SAM" id="MobiDB-lite"/>
    </source>
</evidence>
<dbReference type="Gene3D" id="1.20.120.530">
    <property type="entry name" value="GntR ligand-binding domain-like"/>
    <property type="match status" value="1"/>
</dbReference>
<comment type="caution">
    <text evidence="6">The sequence shown here is derived from an EMBL/GenBank/DDBJ whole genome shotgun (WGS) entry which is preliminary data.</text>
</comment>
<dbReference type="Pfam" id="PF00392">
    <property type="entry name" value="GntR"/>
    <property type="match status" value="1"/>
</dbReference>
<dbReference type="SMART" id="SM00895">
    <property type="entry name" value="FCD"/>
    <property type="match status" value="1"/>
</dbReference>
<name>A0ABN2U378_9MICO</name>
<dbReference type="Gene3D" id="1.10.10.10">
    <property type="entry name" value="Winged helix-like DNA-binding domain superfamily/Winged helix DNA-binding domain"/>
    <property type="match status" value="1"/>
</dbReference>
<evidence type="ECO:0000256" key="2">
    <source>
        <dbReference type="ARBA" id="ARBA00023125"/>
    </source>
</evidence>